<gene>
    <name evidence="9" type="ORF">OSB1V03_LOCUS4404</name>
</gene>
<dbReference type="OrthoDB" id="6136301at2759"/>
<dbReference type="GO" id="GO:0005886">
    <property type="term" value="C:plasma membrane"/>
    <property type="evidence" value="ECO:0007669"/>
    <property type="project" value="UniProtKB-SubCell"/>
</dbReference>
<keyword evidence="3" id="KW-1003">Cell membrane</keyword>
<name>A0A7R9KLC6_9ACAR</name>
<feature type="compositionally biased region" description="Polar residues" evidence="8">
    <location>
        <begin position="1"/>
        <end position="13"/>
    </location>
</feature>
<keyword evidence="6 7" id="KW-0472">Membrane</keyword>
<dbReference type="GO" id="GO:0043652">
    <property type="term" value="P:engulfment of apoptotic cell"/>
    <property type="evidence" value="ECO:0007669"/>
    <property type="project" value="TreeGrafter"/>
</dbReference>
<evidence type="ECO:0000313" key="10">
    <source>
        <dbReference type="Proteomes" id="UP000759131"/>
    </source>
</evidence>
<feature type="compositionally biased region" description="Low complexity" evidence="8">
    <location>
        <begin position="34"/>
        <end position="59"/>
    </location>
</feature>
<protein>
    <recommendedName>
        <fullName evidence="7">XK-related protein</fullName>
    </recommendedName>
</protein>
<comment type="subcellular location">
    <subcellularLocation>
        <location evidence="1">Cell membrane</location>
        <topology evidence="1">Multi-pass membrane protein</topology>
    </subcellularLocation>
    <subcellularLocation>
        <location evidence="7">Membrane</location>
        <topology evidence="7">Multi-pass membrane protein</topology>
    </subcellularLocation>
</comment>
<dbReference type="PANTHER" id="PTHR16024:SF6">
    <property type="entry name" value="XK-RELATED PROTEIN"/>
    <property type="match status" value="1"/>
</dbReference>
<feature type="transmembrane region" description="Helical" evidence="7">
    <location>
        <begin position="270"/>
        <end position="296"/>
    </location>
</feature>
<evidence type="ECO:0000256" key="6">
    <source>
        <dbReference type="ARBA" id="ARBA00023136"/>
    </source>
</evidence>
<evidence type="ECO:0000256" key="7">
    <source>
        <dbReference type="RuleBase" id="RU910716"/>
    </source>
</evidence>
<keyword evidence="4 7" id="KW-0812">Transmembrane</keyword>
<reference evidence="9" key="1">
    <citation type="submission" date="2020-11" db="EMBL/GenBank/DDBJ databases">
        <authorList>
            <person name="Tran Van P."/>
        </authorList>
    </citation>
    <scope>NUCLEOTIDE SEQUENCE</scope>
</reference>
<dbReference type="InterPro" id="IPR018629">
    <property type="entry name" value="XK-rel"/>
</dbReference>
<dbReference type="AlphaFoldDB" id="A0A7R9KLC6"/>
<accession>A0A7R9KLC6</accession>
<feature type="transmembrane region" description="Helical" evidence="7">
    <location>
        <begin position="124"/>
        <end position="144"/>
    </location>
</feature>
<sequence length="438" mass="50052">MVTEITLGSNSPISMDEMPVRNRQSPDNNSLNETTSSDTSATIASTSSPPQAPASQPTDRLIIAESVNTTDRYERRDLMDVLLVERMRVTNTDFGLFLLSIVLYLWDVASDIVLAINHYLNQNYWYFGLTLTFILLPSLVLMVIMRRWYNYLYEYQPPGNQPPTLPIQPTTACERHTLTACLWLQLGPMYRRIDILVHAHKSRQLTRSWEDRAEQFKCYSYKKRELNRSQIIETFMEAAPQLVLQLYIVAMSSTRNIGVLTWARVLAISLFASVFPIHLAVVCCLHYLAMFVWTVYVMGDIDGKNRASRIASAPPETTPDWPPINWPDIPEPIGESQSVPAPRGDQENPDDYRDRIIQSARKRFYKELRNSAGRADDMQSGIRQSSGSGYLVTIVTASDPTAIHHIEGRLFQIIGPTDGRKRVYEYRRRVKGVDRTKL</sequence>
<feature type="compositionally biased region" description="Polar residues" evidence="8">
    <location>
        <begin position="22"/>
        <end position="33"/>
    </location>
</feature>
<evidence type="ECO:0000256" key="8">
    <source>
        <dbReference type="SAM" id="MobiDB-lite"/>
    </source>
</evidence>
<feature type="compositionally biased region" description="Pro residues" evidence="8">
    <location>
        <begin position="316"/>
        <end position="325"/>
    </location>
</feature>
<feature type="transmembrane region" description="Helical" evidence="7">
    <location>
        <begin position="96"/>
        <end position="118"/>
    </location>
</feature>
<comment type="similarity">
    <text evidence="2 7">Belongs to the XK family.</text>
</comment>
<dbReference type="PANTHER" id="PTHR16024">
    <property type="entry name" value="XK-RELATED PROTEIN"/>
    <property type="match status" value="1"/>
</dbReference>
<evidence type="ECO:0000256" key="5">
    <source>
        <dbReference type="ARBA" id="ARBA00022989"/>
    </source>
</evidence>
<dbReference type="InterPro" id="IPR050895">
    <property type="entry name" value="XK-related_scramblase"/>
</dbReference>
<evidence type="ECO:0000256" key="1">
    <source>
        <dbReference type="ARBA" id="ARBA00004651"/>
    </source>
</evidence>
<feature type="region of interest" description="Disordered" evidence="8">
    <location>
        <begin position="1"/>
        <end position="59"/>
    </location>
</feature>
<evidence type="ECO:0000256" key="3">
    <source>
        <dbReference type="ARBA" id="ARBA00022475"/>
    </source>
</evidence>
<dbReference type="GO" id="GO:1902742">
    <property type="term" value="P:apoptotic process involved in development"/>
    <property type="evidence" value="ECO:0007669"/>
    <property type="project" value="TreeGrafter"/>
</dbReference>
<dbReference type="EMBL" id="OC856576">
    <property type="protein sequence ID" value="CAD7623957.1"/>
    <property type="molecule type" value="Genomic_DNA"/>
</dbReference>
<evidence type="ECO:0000313" key="9">
    <source>
        <dbReference type="EMBL" id="CAD7623957.1"/>
    </source>
</evidence>
<dbReference type="GO" id="GO:0070782">
    <property type="term" value="P:phosphatidylserine exposure on apoptotic cell surface"/>
    <property type="evidence" value="ECO:0007669"/>
    <property type="project" value="TreeGrafter"/>
</dbReference>
<proteinExistence type="inferred from homology"/>
<organism evidence="9">
    <name type="scientific">Medioppia subpectinata</name>
    <dbReference type="NCBI Taxonomy" id="1979941"/>
    <lineage>
        <taxon>Eukaryota</taxon>
        <taxon>Metazoa</taxon>
        <taxon>Ecdysozoa</taxon>
        <taxon>Arthropoda</taxon>
        <taxon>Chelicerata</taxon>
        <taxon>Arachnida</taxon>
        <taxon>Acari</taxon>
        <taxon>Acariformes</taxon>
        <taxon>Sarcoptiformes</taxon>
        <taxon>Oribatida</taxon>
        <taxon>Brachypylina</taxon>
        <taxon>Oppioidea</taxon>
        <taxon>Oppiidae</taxon>
        <taxon>Medioppia</taxon>
    </lineage>
</organism>
<dbReference type="Pfam" id="PF09815">
    <property type="entry name" value="XK-related"/>
    <property type="match status" value="1"/>
</dbReference>
<feature type="region of interest" description="Disordered" evidence="8">
    <location>
        <begin position="309"/>
        <end position="353"/>
    </location>
</feature>
<feature type="compositionally biased region" description="Basic and acidic residues" evidence="8">
    <location>
        <begin position="344"/>
        <end position="353"/>
    </location>
</feature>
<evidence type="ECO:0000256" key="4">
    <source>
        <dbReference type="ARBA" id="ARBA00022692"/>
    </source>
</evidence>
<evidence type="ECO:0000256" key="2">
    <source>
        <dbReference type="ARBA" id="ARBA00008789"/>
    </source>
</evidence>
<dbReference type="EMBL" id="CAJPIZ010002001">
    <property type="protein sequence ID" value="CAG2104387.1"/>
    <property type="molecule type" value="Genomic_DNA"/>
</dbReference>
<keyword evidence="5 7" id="KW-1133">Transmembrane helix</keyword>
<dbReference type="Proteomes" id="UP000759131">
    <property type="component" value="Unassembled WGS sequence"/>
</dbReference>
<keyword evidence="10" id="KW-1185">Reference proteome</keyword>